<keyword evidence="1" id="KW-0805">Transcription regulation</keyword>
<evidence type="ECO:0000259" key="4">
    <source>
        <dbReference type="PROSITE" id="PS50949"/>
    </source>
</evidence>
<dbReference type="PANTHER" id="PTHR43537">
    <property type="entry name" value="TRANSCRIPTIONAL REGULATOR, GNTR FAMILY"/>
    <property type="match status" value="1"/>
</dbReference>
<dbReference type="Pfam" id="PF07729">
    <property type="entry name" value="FCD"/>
    <property type="match status" value="1"/>
</dbReference>
<dbReference type="SUPFAM" id="SSF46785">
    <property type="entry name" value="Winged helix' DNA-binding domain"/>
    <property type="match status" value="1"/>
</dbReference>
<reference evidence="5" key="2">
    <citation type="submission" date="2020-09" db="EMBL/GenBank/DDBJ databases">
        <authorList>
            <person name="Sun Q."/>
            <person name="Zhou Y."/>
        </authorList>
    </citation>
    <scope>NUCLEOTIDE SEQUENCE</scope>
    <source>
        <strain evidence="5">CGMCC 4.7138</strain>
    </source>
</reference>
<keyword evidence="6" id="KW-1185">Reference proteome</keyword>
<dbReference type="InterPro" id="IPR036390">
    <property type="entry name" value="WH_DNA-bd_sf"/>
</dbReference>
<feature type="domain" description="HTH gntR-type" evidence="4">
    <location>
        <begin position="13"/>
        <end position="85"/>
    </location>
</feature>
<dbReference type="AlphaFoldDB" id="A0A8H9H5V2"/>
<name>A0A8H9H5V2_9ACTN</name>
<dbReference type="InterPro" id="IPR008920">
    <property type="entry name" value="TF_FadR/GntR_C"/>
</dbReference>
<dbReference type="InterPro" id="IPR000524">
    <property type="entry name" value="Tscrpt_reg_HTH_GntR"/>
</dbReference>
<dbReference type="SMART" id="SM00895">
    <property type="entry name" value="FCD"/>
    <property type="match status" value="1"/>
</dbReference>
<dbReference type="Gene3D" id="1.20.120.530">
    <property type="entry name" value="GntR ligand-binding domain-like"/>
    <property type="match status" value="1"/>
</dbReference>
<gene>
    <name evidence="5" type="ORF">GCM10011574_39500</name>
</gene>
<dbReference type="EMBL" id="BMMN01000006">
    <property type="protein sequence ID" value="GGO16674.1"/>
    <property type="molecule type" value="Genomic_DNA"/>
</dbReference>
<evidence type="ECO:0000256" key="2">
    <source>
        <dbReference type="ARBA" id="ARBA00023125"/>
    </source>
</evidence>
<dbReference type="PANTHER" id="PTHR43537:SF5">
    <property type="entry name" value="UXU OPERON TRANSCRIPTIONAL REGULATOR"/>
    <property type="match status" value="1"/>
</dbReference>
<dbReference type="SMART" id="SM00345">
    <property type="entry name" value="HTH_GNTR"/>
    <property type="match status" value="1"/>
</dbReference>
<reference evidence="5" key="1">
    <citation type="journal article" date="2014" name="Int. J. Syst. Evol. Microbiol.">
        <title>Complete genome sequence of Corynebacterium casei LMG S-19264T (=DSM 44701T), isolated from a smear-ripened cheese.</title>
        <authorList>
            <consortium name="US DOE Joint Genome Institute (JGI-PGF)"/>
            <person name="Walter F."/>
            <person name="Albersmeier A."/>
            <person name="Kalinowski J."/>
            <person name="Ruckert C."/>
        </authorList>
    </citation>
    <scope>NUCLEOTIDE SEQUENCE</scope>
    <source>
        <strain evidence="5">CGMCC 4.7138</strain>
    </source>
</reference>
<dbReference type="SUPFAM" id="SSF48008">
    <property type="entry name" value="GntR ligand-binding domain-like"/>
    <property type="match status" value="1"/>
</dbReference>
<keyword evidence="2" id="KW-0238">DNA-binding</keyword>
<dbReference type="CDD" id="cd07377">
    <property type="entry name" value="WHTH_GntR"/>
    <property type="match status" value="1"/>
</dbReference>
<dbReference type="GO" id="GO:0003700">
    <property type="term" value="F:DNA-binding transcription factor activity"/>
    <property type="evidence" value="ECO:0007669"/>
    <property type="project" value="InterPro"/>
</dbReference>
<dbReference type="GO" id="GO:0003677">
    <property type="term" value="F:DNA binding"/>
    <property type="evidence" value="ECO:0007669"/>
    <property type="project" value="UniProtKB-KW"/>
</dbReference>
<keyword evidence="3" id="KW-0804">Transcription</keyword>
<dbReference type="InterPro" id="IPR036388">
    <property type="entry name" value="WH-like_DNA-bd_sf"/>
</dbReference>
<sequence>MTTDERRRPDARPRAFEEVLARIEERIGADGLTVGDRLPGERQLAEQLGVGRSSVREALRVLETLGVVASQAGRGPDAGAVLTSRPGNALTDLLRLHLGLATLSMREVIDTRLMIEQWAAARAATANATANAAAPARTAAQTAAQTTEAQAAEAQAAEARTAEAETATARMAEAVAAMDAARDPAEFVKHDIAFHLALAEAAGNRLIVAVMRALRDALRRYAVDAVVRLGDTGGLQDDHRRIHRAIEDGDSVAAAAAVAEHLARAYPDSGPDS</sequence>
<comment type="caution">
    <text evidence="5">The sequence shown here is derived from an EMBL/GenBank/DDBJ whole genome shotgun (WGS) entry which is preliminary data.</text>
</comment>
<dbReference type="Gene3D" id="1.10.10.10">
    <property type="entry name" value="Winged helix-like DNA-binding domain superfamily/Winged helix DNA-binding domain"/>
    <property type="match status" value="1"/>
</dbReference>
<evidence type="ECO:0000313" key="6">
    <source>
        <dbReference type="Proteomes" id="UP000653480"/>
    </source>
</evidence>
<dbReference type="RefSeq" id="WP_189104979.1">
    <property type="nucleotide sequence ID" value="NZ_BMMN01000006.1"/>
</dbReference>
<dbReference type="Pfam" id="PF00392">
    <property type="entry name" value="GntR"/>
    <property type="match status" value="1"/>
</dbReference>
<accession>A0A8H9H5V2</accession>
<evidence type="ECO:0000256" key="3">
    <source>
        <dbReference type="ARBA" id="ARBA00023163"/>
    </source>
</evidence>
<evidence type="ECO:0000313" key="5">
    <source>
        <dbReference type="EMBL" id="GGO16674.1"/>
    </source>
</evidence>
<proteinExistence type="predicted"/>
<dbReference type="PROSITE" id="PS50949">
    <property type="entry name" value="HTH_GNTR"/>
    <property type="match status" value="1"/>
</dbReference>
<protein>
    <submittedName>
        <fullName evidence="5">GntR family transcriptional regulator</fullName>
    </submittedName>
</protein>
<dbReference type="PRINTS" id="PR00035">
    <property type="entry name" value="HTHGNTR"/>
</dbReference>
<organism evidence="5 6">
    <name type="scientific">Microbispora bryophytorum</name>
    <dbReference type="NCBI Taxonomy" id="1460882"/>
    <lineage>
        <taxon>Bacteria</taxon>
        <taxon>Bacillati</taxon>
        <taxon>Actinomycetota</taxon>
        <taxon>Actinomycetes</taxon>
        <taxon>Streptosporangiales</taxon>
        <taxon>Streptosporangiaceae</taxon>
        <taxon>Microbispora</taxon>
    </lineage>
</organism>
<dbReference type="InterPro" id="IPR011711">
    <property type="entry name" value="GntR_C"/>
</dbReference>
<dbReference type="Proteomes" id="UP000653480">
    <property type="component" value="Unassembled WGS sequence"/>
</dbReference>
<evidence type="ECO:0000256" key="1">
    <source>
        <dbReference type="ARBA" id="ARBA00023015"/>
    </source>
</evidence>